<accession>A0A5B2TDP8</accession>
<evidence type="ECO:0000313" key="1">
    <source>
        <dbReference type="EMBL" id="KAA2212607.1"/>
    </source>
</evidence>
<proteinExistence type="predicted"/>
<keyword evidence="2" id="KW-1185">Reference proteome</keyword>
<dbReference type="AlphaFoldDB" id="A0A5B2TDP8"/>
<comment type="caution">
    <text evidence="1">The sequence shown here is derived from an EMBL/GenBank/DDBJ whole genome shotgun (WGS) entry which is preliminary data.</text>
</comment>
<reference evidence="1 2" key="1">
    <citation type="journal article" date="2015" name="Int. J. Syst. Evol. Microbiol.">
        <title>Roseomonas oryzae sp. nov., isolated from paddy rhizosphere soil.</title>
        <authorList>
            <person name="Ramaprasad E.V."/>
            <person name="Sasikala Ch."/>
            <person name="Ramana Ch.V."/>
        </authorList>
    </citation>
    <scope>NUCLEOTIDE SEQUENCE [LARGE SCALE GENOMIC DNA]</scope>
    <source>
        <strain evidence="1 2">KCTC 42542</strain>
    </source>
</reference>
<dbReference type="Proteomes" id="UP000322110">
    <property type="component" value="Unassembled WGS sequence"/>
</dbReference>
<gene>
    <name evidence="1" type="ORF">F0Q34_14100</name>
</gene>
<sequence length="141" mass="16544">MPIRPELRWFYPIDWAQLSRAIRFGRAAGRCETCGRSHGAEILCLPDGRWYDESLPGWRDGRGRRIAPPKAEETARARHTRVVLAAAHLDHNPANNHPRNLRSLCQRCHMLHDRPHHLAQRRLTYRRRWALGDLFTGPYWP</sequence>
<name>A0A5B2TDP8_9PROT</name>
<protein>
    <submittedName>
        <fullName evidence="1">Uncharacterized protein</fullName>
    </submittedName>
</protein>
<evidence type="ECO:0000313" key="2">
    <source>
        <dbReference type="Proteomes" id="UP000322110"/>
    </source>
</evidence>
<dbReference type="EMBL" id="VUKA01000007">
    <property type="protein sequence ID" value="KAA2212607.1"/>
    <property type="molecule type" value="Genomic_DNA"/>
</dbReference>
<organism evidence="1 2">
    <name type="scientific">Teichococcus oryzae</name>
    <dbReference type="NCBI Taxonomy" id="1608942"/>
    <lineage>
        <taxon>Bacteria</taxon>
        <taxon>Pseudomonadati</taxon>
        <taxon>Pseudomonadota</taxon>
        <taxon>Alphaproteobacteria</taxon>
        <taxon>Acetobacterales</taxon>
        <taxon>Roseomonadaceae</taxon>
        <taxon>Roseomonas</taxon>
    </lineage>
</organism>